<accession>A0A3Q1JV15</accession>
<dbReference type="Ensembl" id="ENSATET00000035978.2">
    <property type="protein sequence ID" value="ENSATEP00000035468.1"/>
    <property type="gene ID" value="ENSATEG00000024368.2"/>
</dbReference>
<reference evidence="1" key="1">
    <citation type="submission" date="2021-04" db="EMBL/GenBank/DDBJ databases">
        <authorList>
            <consortium name="Wellcome Sanger Institute Data Sharing"/>
        </authorList>
    </citation>
    <scope>NUCLEOTIDE SEQUENCE [LARGE SCALE GENOMIC DNA]</scope>
</reference>
<reference evidence="1" key="3">
    <citation type="submission" date="2025-09" db="UniProtKB">
        <authorList>
            <consortium name="Ensembl"/>
        </authorList>
    </citation>
    <scope>IDENTIFICATION</scope>
</reference>
<dbReference type="STRING" id="64144.ENSATEP00000035468"/>
<reference evidence="1" key="2">
    <citation type="submission" date="2025-08" db="UniProtKB">
        <authorList>
            <consortium name="Ensembl"/>
        </authorList>
    </citation>
    <scope>IDENTIFICATION</scope>
</reference>
<dbReference type="InParanoid" id="A0A3Q1JV15"/>
<sequence>MTKDHCLCNCEAPVQITQCCELVLFLLAEHIELLDGVQGLLFTLQPDDVRVRNHLFCKPPHGVLKGCRKQQHLTVICQTAPMDANTLVPMSLCGDHHISLIQHKHSNLLGVNELVLGAPVEDCAWCSNDDLLLQLLASLDLTESRN</sequence>
<organism evidence="1 2">
    <name type="scientific">Anabas testudineus</name>
    <name type="common">Climbing perch</name>
    <name type="synonym">Anthias testudineus</name>
    <dbReference type="NCBI Taxonomy" id="64144"/>
    <lineage>
        <taxon>Eukaryota</taxon>
        <taxon>Metazoa</taxon>
        <taxon>Chordata</taxon>
        <taxon>Craniata</taxon>
        <taxon>Vertebrata</taxon>
        <taxon>Euteleostomi</taxon>
        <taxon>Actinopterygii</taxon>
        <taxon>Neopterygii</taxon>
        <taxon>Teleostei</taxon>
        <taxon>Neoteleostei</taxon>
        <taxon>Acanthomorphata</taxon>
        <taxon>Anabantaria</taxon>
        <taxon>Anabantiformes</taxon>
        <taxon>Anabantoidei</taxon>
        <taxon>Anabantidae</taxon>
        <taxon>Anabas</taxon>
    </lineage>
</organism>
<dbReference type="AlphaFoldDB" id="A0A3Q1JV15"/>
<proteinExistence type="predicted"/>
<dbReference type="GeneTree" id="ENSGT00940000176954"/>
<keyword evidence="2" id="KW-1185">Reference proteome</keyword>
<protein>
    <submittedName>
        <fullName evidence="1">Uncharacterized protein</fullName>
    </submittedName>
</protein>
<evidence type="ECO:0000313" key="1">
    <source>
        <dbReference type="Ensembl" id="ENSATEP00000035468.1"/>
    </source>
</evidence>
<dbReference type="OMA" id="PVEDCAW"/>
<dbReference type="OrthoDB" id="8914198at2759"/>
<name>A0A3Q1JV15_ANATE</name>
<dbReference type="Proteomes" id="UP000265040">
    <property type="component" value="Chromosome 7"/>
</dbReference>
<evidence type="ECO:0000313" key="2">
    <source>
        <dbReference type="Proteomes" id="UP000265040"/>
    </source>
</evidence>